<evidence type="ECO:0000313" key="1">
    <source>
        <dbReference type="EMBL" id="KZE08528.1"/>
    </source>
</evidence>
<evidence type="ECO:0000313" key="2">
    <source>
        <dbReference type="Proteomes" id="UP000076609"/>
    </source>
</evidence>
<name>A0ABR5Y7J2_9SPHN</name>
<accession>A0ABR5Y7J2</accession>
<sequence>MEELRNKVPTGTVDGDGDAFAEHLRQRAEAAQKVEQGLLTEVPMLYGSPGPYEPEGDPGIVIARLHREELLRRSGAMPVVRAGEPPERLPYERFLIVLGFVLEAVYFFGRD</sequence>
<protein>
    <submittedName>
        <fullName evidence="1">Uncharacterized protein</fullName>
    </submittedName>
</protein>
<comment type="caution">
    <text evidence="1">The sequence shown here is derived from an EMBL/GenBank/DDBJ whole genome shotgun (WGS) entry which is preliminary data.</text>
</comment>
<reference evidence="2" key="1">
    <citation type="submission" date="2016-01" db="EMBL/GenBank/DDBJ databases">
        <title>Draft genome of Chromobacterium sp. F49.</title>
        <authorList>
            <person name="Hong K.W."/>
        </authorList>
    </citation>
    <scope>NUCLEOTIDE SEQUENCE [LARGE SCALE GENOMIC DNA]</scope>
    <source>
        <strain evidence="2">CN3</strain>
    </source>
</reference>
<keyword evidence="2" id="KW-1185">Reference proteome</keyword>
<dbReference type="Proteomes" id="UP000076609">
    <property type="component" value="Unassembled WGS sequence"/>
</dbReference>
<organism evidence="1 2">
    <name type="scientific">Sphingomonas hankookensis</name>
    <dbReference type="NCBI Taxonomy" id="563996"/>
    <lineage>
        <taxon>Bacteria</taxon>
        <taxon>Pseudomonadati</taxon>
        <taxon>Pseudomonadota</taxon>
        <taxon>Alphaproteobacteria</taxon>
        <taxon>Sphingomonadales</taxon>
        <taxon>Sphingomonadaceae</taxon>
        <taxon>Sphingomonas</taxon>
    </lineage>
</organism>
<gene>
    <name evidence="1" type="ORF">AVT10_08175</name>
</gene>
<dbReference type="EMBL" id="LQQO01000063">
    <property type="protein sequence ID" value="KZE08528.1"/>
    <property type="molecule type" value="Genomic_DNA"/>
</dbReference>
<proteinExistence type="predicted"/>